<organism evidence="2 3">
    <name type="scientific">Pacificibacter marinus</name>
    <dbReference type="NCBI Taxonomy" id="658057"/>
    <lineage>
        <taxon>Bacteria</taxon>
        <taxon>Pseudomonadati</taxon>
        <taxon>Pseudomonadota</taxon>
        <taxon>Alphaproteobacteria</taxon>
        <taxon>Rhodobacterales</taxon>
        <taxon>Roseobacteraceae</taxon>
        <taxon>Pacificibacter</taxon>
    </lineage>
</organism>
<gene>
    <name evidence="2" type="ORF">PAM7971_03504</name>
</gene>
<proteinExistence type="predicted"/>
<dbReference type="AlphaFoldDB" id="A0A1Y5TP08"/>
<accession>A0A1Y5TP08</accession>
<evidence type="ECO:0000256" key="1">
    <source>
        <dbReference type="SAM" id="MobiDB-lite"/>
    </source>
</evidence>
<evidence type="ECO:0000313" key="2">
    <source>
        <dbReference type="EMBL" id="SLN66596.1"/>
    </source>
</evidence>
<dbReference type="EMBL" id="FWFW01000015">
    <property type="protein sequence ID" value="SLN66596.1"/>
    <property type="molecule type" value="Genomic_DNA"/>
</dbReference>
<evidence type="ECO:0000313" key="3">
    <source>
        <dbReference type="Proteomes" id="UP000193307"/>
    </source>
</evidence>
<dbReference type="STRING" id="658057.SAMN04488032_11665"/>
<feature type="compositionally biased region" description="Basic and acidic residues" evidence="1">
    <location>
        <begin position="37"/>
        <end position="52"/>
    </location>
</feature>
<dbReference type="Proteomes" id="UP000193307">
    <property type="component" value="Unassembled WGS sequence"/>
</dbReference>
<reference evidence="2 3" key="1">
    <citation type="submission" date="2017-03" db="EMBL/GenBank/DDBJ databases">
        <authorList>
            <person name="Afonso C.L."/>
            <person name="Miller P.J."/>
            <person name="Scott M.A."/>
            <person name="Spackman E."/>
            <person name="Goraichik I."/>
            <person name="Dimitrov K.M."/>
            <person name="Suarez D.L."/>
            <person name="Swayne D.E."/>
        </authorList>
    </citation>
    <scope>NUCLEOTIDE SEQUENCE [LARGE SCALE GENOMIC DNA]</scope>
    <source>
        <strain evidence="2 3">CECT 7971</strain>
    </source>
</reference>
<feature type="region of interest" description="Disordered" evidence="1">
    <location>
        <begin position="30"/>
        <end position="60"/>
    </location>
</feature>
<protein>
    <submittedName>
        <fullName evidence="2">Uncharacterized protein</fullName>
    </submittedName>
</protein>
<keyword evidence="3" id="KW-1185">Reference proteome</keyword>
<name>A0A1Y5TP08_9RHOB</name>
<sequence length="75" mass="8097">MAKTEFENGFREDTGPARFAGVAASPLALGVASDGNHQPDLRVSDRTRDHGAQRPVRSPKLPLVELDPMTVLEIS</sequence>